<reference evidence="2 3" key="1">
    <citation type="journal article" date="2022" name="Nat. Plants">
        <title>Genomes of leafy and leafless Platanthera orchids illuminate the evolution of mycoheterotrophy.</title>
        <authorList>
            <person name="Li M.H."/>
            <person name="Liu K.W."/>
            <person name="Li Z."/>
            <person name="Lu H.C."/>
            <person name="Ye Q.L."/>
            <person name="Zhang D."/>
            <person name="Wang J.Y."/>
            <person name="Li Y.F."/>
            <person name="Zhong Z.M."/>
            <person name="Liu X."/>
            <person name="Yu X."/>
            <person name="Liu D.K."/>
            <person name="Tu X.D."/>
            <person name="Liu B."/>
            <person name="Hao Y."/>
            <person name="Liao X.Y."/>
            <person name="Jiang Y.T."/>
            <person name="Sun W.H."/>
            <person name="Chen J."/>
            <person name="Chen Y.Q."/>
            <person name="Ai Y."/>
            <person name="Zhai J.W."/>
            <person name="Wu S.S."/>
            <person name="Zhou Z."/>
            <person name="Hsiao Y.Y."/>
            <person name="Wu W.L."/>
            <person name="Chen Y.Y."/>
            <person name="Lin Y.F."/>
            <person name="Hsu J.L."/>
            <person name="Li C.Y."/>
            <person name="Wang Z.W."/>
            <person name="Zhao X."/>
            <person name="Zhong W.Y."/>
            <person name="Ma X.K."/>
            <person name="Ma L."/>
            <person name="Huang J."/>
            <person name="Chen G.Z."/>
            <person name="Huang M.Z."/>
            <person name="Huang L."/>
            <person name="Peng D.H."/>
            <person name="Luo Y.B."/>
            <person name="Zou S.Q."/>
            <person name="Chen S.P."/>
            <person name="Lan S."/>
            <person name="Tsai W.C."/>
            <person name="Van de Peer Y."/>
            <person name="Liu Z.J."/>
        </authorList>
    </citation>
    <scope>NUCLEOTIDE SEQUENCE [LARGE SCALE GENOMIC DNA]</scope>
    <source>
        <strain evidence="2">Lor288</strain>
    </source>
</reference>
<evidence type="ECO:0000313" key="2">
    <source>
        <dbReference type="EMBL" id="KAK8969064.1"/>
    </source>
</evidence>
<comment type="caution">
    <text evidence="2">The sequence shown here is derived from an EMBL/GenBank/DDBJ whole genome shotgun (WGS) entry which is preliminary data.</text>
</comment>
<gene>
    <name evidence="2" type="ORF">KSP40_PGU016675</name>
</gene>
<name>A0ABR2MZT9_9ASPA</name>
<protein>
    <submittedName>
        <fullName evidence="2">Uncharacterized protein</fullName>
    </submittedName>
</protein>
<proteinExistence type="predicted"/>
<feature type="region of interest" description="Disordered" evidence="1">
    <location>
        <begin position="16"/>
        <end position="58"/>
    </location>
</feature>
<dbReference type="EMBL" id="JBBWWR010000003">
    <property type="protein sequence ID" value="KAK8969064.1"/>
    <property type="molecule type" value="Genomic_DNA"/>
</dbReference>
<sequence>MDSDISSMHFYPPRANDVLSNFTSNPRSSADSATRPRIKRSSRTKQQPDLPHSRDQHGAIIPRDARGFQGRSPLAPLILSKSGRTRNWSFPTYVDGYALHVIIVKVNGGSTQCDPTVDRIGKASPQISSPQLVLPWTKKSSPDHLVFSFKISNQDTLLREEVDPRRKVSEGTAS</sequence>
<evidence type="ECO:0000313" key="3">
    <source>
        <dbReference type="Proteomes" id="UP001412067"/>
    </source>
</evidence>
<evidence type="ECO:0000256" key="1">
    <source>
        <dbReference type="SAM" id="MobiDB-lite"/>
    </source>
</evidence>
<organism evidence="2 3">
    <name type="scientific">Platanthera guangdongensis</name>
    <dbReference type="NCBI Taxonomy" id="2320717"/>
    <lineage>
        <taxon>Eukaryota</taxon>
        <taxon>Viridiplantae</taxon>
        <taxon>Streptophyta</taxon>
        <taxon>Embryophyta</taxon>
        <taxon>Tracheophyta</taxon>
        <taxon>Spermatophyta</taxon>
        <taxon>Magnoliopsida</taxon>
        <taxon>Liliopsida</taxon>
        <taxon>Asparagales</taxon>
        <taxon>Orchidaceae</taxon>
        <taxon>Orchidoideae</taxon>
        <taxon>Orchideae</taxon>
        <taxon>Orchidinae</taxon>
        <taxon>Platanthera</taxon>
    </lineage>
</organism>
<feature type="compositionally biased region" description="Polar residues" evidence="1">
    <location>
        <begin position="18"/>
        <end position="32"/>
    </location>
</feature>
<keyword evidence="3" id="KW-1185">Reference proteome</keyword>
<accession>A0ABR2MZT9</accession>
<dbReference type="Proteomes" id="UP001412067">
    <property type="component" value="Unassembled WGS sequence"/>
</dbReference>